<reference evidence="2 3" key="1">
    <citation type="submission" date="2017-02" db="EMBL/GenBank/DDBJ databases">
        <authorList>
            <person name="Peterson S.W."/>
        </authorList>
    </citation>
    <scope>NUCLEOTIDE SEQUENCE [LARGE SCALE GENOMIC DNA]</scope>
    <source>
        <strain evidence="2 3">S285</strain>
    </source>
</reference>
<dbReference type="InterPro" id="IPR035461">
    <property type="entry name" value="GmhA/DiaA"/>
</dbReference>
<dbReference type="Proteomes" id="UP000193978">
    <property type="component" value="Chromosome"/>
</dbReference>
<dbReference type="RefSeq" id="WP_085773372.1">
    <property type="nucleotide sequence ID" value="NZ_AP027149.1"/>
</dbReference>
<dbReference type="InterPro" id="IPR001347">
    <property type="entry name" value="SIS_dom"/>
</dbReference>
<dbReference type="GO" id="GO:0097367">
    <property type="term" value="F:carbohydrate derivative binding"/>
    <property type="evidence" value="ECO:0007669"/>
    <property type="project" value="InterPro"/>
</dbReference>
<dbReference type="STRING" id="655015.B1812_21425"/>
<evidence type="ECO:0000259" key="1">
    <source>
        <dbReference type="PROSITE" id="PS51464"/>
    </source>
</evidence>
<evidence type="ECO:0000313" key="3">
    <source>
        <dbReference type="Proteomes" id="UP000193978"/>
    </source>
</evidence>
<accession>A0A1W6N062</accession>
<dbReference type="OrthoDB" id="9810929at2"/>
<keyword evidence="3" id="KW-1185">Reference proteome</keyword>
<dbReference type="PROSITE" id="PS51464">
    <property type="entry name" value="SIS"/>
    <property type="match status" value="1"/>
</dbReference>
<feature type="domain" description="SIS" evidence="1">
    <location>
        <begin position="35"/>
        <end position="195"/>
    </location>
</feature>
<name>A0A1W6N062_9HYPH</name>
<dbReference type="PANTHER" id="PTHR30390">
    <property type="entry name" value="SEDOHEPTULOSE 7-PHOSPHATE ISOMERASE / DNAA INITIATOR-ASSOCIATING FACTOR FOR REPLICATION INITIATION"/>
    <property type="match status" value="1"/>
</dbReference>
<dbReference type="EMBL" id="CP019948">
    <property type="protein sequence ID" value="ARN83215.1"/>
    <property type="molecule type" value="Genomic_DNA"/>
</dbReference>
<dbReference type="InterPro" id="IPR046348">
    <property type="entry name" value="SIS_dom_sf"/>
</dbReference>
<sequence>MSVDENQAAQEHFRRYGMRLARVIESLDCASLAELAAELKGCWRDRRRVFIAGNGGSAGNAVHLANDFLYAMSKRPGSGLCVEALPANPAVLTCLANDEGYDSIFSLQLAVQARAGDVLIVFSGSGNSPNILKALTEAKRIGLRTYALLGFSGGAAKALADKTIHFVIDDMQIAEDMQLITGHMLVQWLMNFRDEI</sequence>
<dbReference type="GO" id="GO:0016853">
    <property type="term" value="F:isomerase activity"/>
    <property type="evidence" value="ECO:0007669"/>
    <property type="project" value="UniProtKB-KW"/>
</dbReference>
<dbReference type="GO" id="GO:1901135">
    <property type="term" value="P:carbohydrate derivative metabolic process"/>
    <property type="evidence" value="ECO:0007669"/>
    <property type="project" value="InterPro"/>
</dbReference>
<dbReference type="CDD" id="cd05006">
    <property type="entry name" value="SIS_GmhA"/>
    <property type="match status" value="1"/>
</dbReference>
<gene>
    <name evidence="2" type="ORF">B1812_21425</name>
</gene>
<organism evidence="2 3">
    <name type="scientific">Methylocystis bryophila</name>
    <dbReference type="NCBI Taxonomy" id="655015"/>
    <lineage>
        <taxon>Bacteria</taxon>
        <taxon>Pseudomonadati</taxon>
        <taxon>Pseudomonadota</taxon>
        <taxon>Alphaproteobacteria</taxon>
        <taxon>Hyphomicrobiales</taxon>
        <taxon>Methylocystaceae</taxon>
        <taxon>Methylocystis</taxon>
    </lineage>
</organism>
<evidence type="ECO:0000313" key="2">
    <source>
        <dbReference type="EMBL" id="ARN83215.1"/>
    </source>
</evidence>
<dbReference type="KEGG" id="mbry:B1812_21425"/>
<dbReference type="SUPFAM" id="SSF53697">
    <property type="entry name" value="SIS domain"/>
    <property type="match status" value="1"/>
</dbReference>
<keyword evidence="2" id="KW-0413">Isomerase</keyword>
<dbReference type="InterPro" id="IPR050099">
    <property type="entry name" value="SIS_GmhA/DiaA_subfam"/>
</dbReference>
<dbReference type="PANTHER" id="PTHR30390:SF8">
    <property type="entry name" value="SUGAR ISOMERASE (SIS)"/>
    <property type="match status" value="1"/>
</dbReference>
<proteinExistence type="predicted"/>
<dbReference type="Gene3D" id="3.40.50.10490">
    <property type="entry name" value="Glucose-6-phosphate isomerase like protein, domain 1"/>
    <property type="match status" value="1"/>
</dbReference>
<protein>
    <submittedName>
        <fullName evidence="2">Phosphoheptose isomerase</fullName>
    </submittedName>
</protein>
<dbReference type="Pfam" id="PF13580">
    <property type="entry name" value="SIS_2"/>
    <property type="match status" value="1"/>
</dbReference>
<dbReference type="AlphaFoldDB" id="A0A1W6N062"/>